<evidence type="ECO:0000256" key="8">
    <source>
        <dbReference type="ARBA" id="ARBA00022771"/>
    </source>
</evidence>
<keyword evidence="3" id="KW-0150">Chloroplast</keyword>
<evidence type="ECO:0000256" key="1">
    <source>
        <dbReference type="ARBA" id="ARBA00004508"/>
    </source>
</evidence>
<evidence type="ECO:0000256" key="12">
    <source>
        <dbReference type="ARBA" id="ARBA00022989"/>
    </source>
</evidence>
<evidence type="ECO:0000256" key="4">
    <source>
        <dbReference type="ARBA" id="ARBA00022640"/>
    </source>
</evidence>
<protein>
    <recommendedName>
        <fullName evidence="15">phytol kinase</fullName>
        <ecNumber evidence="15">2.7.1.182</ecNumber>
    </recommendedName>
</protein>
<gene>
    <name evidence="20" type="ORF">TSOC_002403</name>
</gene>
<dbReference type="EMBL" id="PGGS01000044">
    <property type="protein sequence ID" value="PNH10863.1"/>
    <property type="molecule type" value="Genomic_DNA"/>
</dbReference>
<keyword evidence="9" id="KW-0418">Kinase</keyword>
<comment type="pathway">
    <text evidence="14">Cofactor biosynthesis; tocopherol biosynthesis.</text>
</comment>
<evidence type="ECO:0000256" key="5">
    <source>
        <dbReference type="ARBA" id="ARBA00022679"/>
    </source>
</evidence>
<sequence length="1256" mass="129913">MARFVEQWDQQGEPAAHSVQALLSSPSHALALLRLMARSVREAATPEPGLELASHVTLFFVRAAPLRPAATDFLRSLVRMQTVQSCAQQLATAATLLLANQPQQTAARSPRSGAQDVLPFLAKVLTQALLPIAILVNLVDVPAGHHREPDGSKQQQQQQQQRDAGRALAREVVRALRDSCFLEHAARLMVLPEVVIPQVEKMVVWANSTRYNFFQSFAGALTLYDNLTEIEGEDATAAALREALSGPCARHAALVHGLAALCAADGGPSYGLPAAALAAAAPELAPAGRLPFAALPLGRSVMLCSVAALERCSGGPGQPGRRAAVGVLLRIVRLAVASAEAWYAEADAKDEVDAAAAAEEEEEEEEEQEEEKGEEERRAAAPRPAPPMPGGSGVGGSCATGASSVPPQPILPADAELAGFIDLLQSAVGRLLLPLIGSDGAEGLSLPPAPPPHLALEGGLLPCVERTLRRACCDPDGPEGCVLGGLLGGWDLIGDRGRHLFTPLLAYGGPRQAAALVLSPGKLLRCPLLPGLLWSRPWTDHRDQEHVLLRAAGAFLTDALLPASGERGGGGGGGGGGGPPPRLAGAASLVACVWLPALSALVLRSIADDRLLRCGPAKLRFLLRPLLLWLPVLASRCCDGAGGGADPASRAPTAAPRGAVCRTWLLEEVRAVPLLGAALRLMQQQQQQPQDGGEAGGGGKGGEADVWTDRDRAELSRSCVALAAACPAQVREAALWRRRVVVATAPLPSMRRPAEVGAAAVAVGAEAEAVAEASSDGVGAPAPLPLTAAPSCAFPWRANLLRGLWAGGSQRRREKGAAAAAAAEDLGVQLEGWVAEARAGEVGLGAHPEPARREQQAAAEVLALPARGAGAGLDLAHPRAMLAAARALLRTCSRAACPFLDGGSEAKAAPLNACARCGCAWYCCRQCQVEDWRAGHQAACAGATGHGGGTFKIAGLQPGHARHVNPEQDVFDAIVWVVRPDFDAAPRSCVALAAACPAQVREAALWRRRVVVATAPLPSMRRPAEVGAAAVAVGAEAEAVAEASSDGVGAPAPLPLTAAPSCAFPWRANLLRGLWAGGSQRRREKGAAAAAAAEDLAVQLEGWVAEARAGEVGLGAHPEPARREQQAAAEVLALPARGAGAGLDLAHPRAMLAAARALLRTCSRAACPFLDGGSEAKAAPLNACARCGCAWYCCRQCQVEDWRAGHQAACAGATGHGGGTFKIAGLQPGHARHVNPEQDVFDAIVWVVRPDFDAAP</sequence>
<evidence type="ECO:0000256" key="11">
    <source>
        <dbReference type="ARBA" id="ARBA00022946"/>
    </source>
</evidence>
<feature type="domain" description="MYND-type" evidence="19">
    <location>
        <begin position="1159"/>
        <end position="1210"/>
    </location>
</feature>
<dbReference type="Gene3D" id="6.10.140.2220">
    <property type="match status" value="2"/>
</dbReference>
<feature type="region of interest" description="Disordered" evidence="18">
    <location>
        <begin position="350"/>
        <end position="405"/>
    </location>
</feature>
<dbReference type="GO" id="GO:0016020">
    <property type="term" value="C:membrane"/>
    <property type="evidence" value="ECO:0007669"/>
    <property type="project" value="UniProtKB-SubCell"/>
</dbReference>
<evidence type="ECO:0000256" key="6">
    <source>
        <dbReference type="ARBA" id="ARBA00022692"/>
    </source>
</evidence>
<evidence type="ECO:0000256" key="3">
    <source>
        <dbReference type="ARBA" id="ARBA00022528"/>
    </source>
</evidence>
<evidence type="ECO:0000256" key="13">
    <source>
        <dbReference type="ARBA" id="ARBA00023136"/>
    </source>
</evidence>
<dbReference type="PROSITE" id="PS50865">
    <property type="entry name" value="ZF_MYND_2"/>
    <property type="match status" value="2"/>
</dbReference>
<dbReference type="InterPro" id="IPR002893">
    <property type="entry name" value="Znf_MYND"/>
</dbReference>
<keyword evidence="11" id="KW-0809">Transit peptide</keyword>
<accession>A0A2J8AEB7</accession>
<dbReference type="Pfam" id="PF01753">
    <property type="entry name" value="zf-MYND"/>
    <property type="match status" value="2"/>
</dbReference>
<feature type="compositionally biased region" description="Low complexity" evidence="18">
    <location>
        <begin position="683"/>
        <end position="692"/>
    </location>
</feature>
<name>A0A2J8AEB7_9CHLO</name>
<comment type="catalytic activity">
    <reaction evidence="16">
        <text>phytol + CTP = phytyl phosphate + CDP + H(+)</text>
        <dbReference type="Rhea" id="RHEA:38055"/>
        <dbReference type="ChEBI" id="CHEBI:15378"/>
        <dbReference type="ChEBI" id="CHEBI:17327"/>
        <dbReference type="ChEBI" id="CHEBI:37563"/>
        <dbReference type="ChEBI" id="CHEBI:58069"/>
        <dbReference type="ChEBI" id="CHEBI:75483"/>
        <dbReference type="EC" id="2.7.1.182"/>
    </reaction>
</comment>
<keyword evidence="13" id="KW-0472">Membrane</keyword>
<organism evidence="20 21">
    <name type="scientific">Tetrabaena socialis</name>
    <dbReference type="NCBI Taxonomy" id="47790"/>
    <lineage>
        <taxon>Eukaryota</taxon>
        <taxon>Viridiplantae</taxon>
        <taxon>Chlorophyta</taxon>
        <taxon>core chlorophytes</taxon>
        <taxon>Chlorophyceae</taxon>
        <taxon>CS clade</taxon>
        <taxon>Chlamydomonadales</taxon>
        <taxon>Tetrabaenaceae</taxon>
        <taxon>Tetrabaena</taxon>
    </lineage>
</organism>
<keyword evidence="12" id="KW-1133">Transmembrane helix</keyword>
<evidence type="ECO:0000313" key="21">
    <source>
        <dbReference type="Proteomes" id="UP000236333"/>
    </source>
</evidence>
<keyword evidence="7" id="KW-0479">Metal-binding</keyword>
<dbReference type="PROSITE" id="PS01360">
    <property type="entry name" value="ZF_MYND_1"/>
    <property type="match status" value="2"/>
</dbReference>
<reference evidence="20 21" key="1">
    <citation type="journal article" date="2017" name="Mol. Biol. Evol.">
        <title>The 4-celled Tetrabaena socialis nuclear genome reveals the essential components for genetic control of cell number at the origin of multicellularity in the volvocine lineage.</title>
        <authorList>
            <person name="Featherston J."/>
            <person name="Arakaki Y."/>
            <person name="Hanschen E.R."/>
            <person name="Ferris P.J."/>
            <person name="Michod R.E."/>
            <person name="Olson B.J.S.C."/>
            <person name="Nozaki H."/>
            <person name="Durand P.M."/>
        </authorList>
    </citation>
    <scope>NUCLEOTIDE SEQUENCE [LARGE SCALE GENOMIC DNA]</scope>
    <source>
        <strain evidence="20 21">NIES-571</strain>
    </source>
</reference>
<dbReference type="AlphaFoldDB" id="A0A2J8AEB7"/>
<dbReference type="PANTHER" id="PTHR32523:SF8">
    <property type="entry name" value="DOLICHOL KINASE"/>
    <property type="match status" value="1"/>
</dbReference>
<evidence type="ECO:0000256" key="16">
    <source>
        <dbReference type="ARBA" id="ARBA00048889"/>
    </source>
</evidence>
<evidence type="ECO:0000313" key="20">
    <source>
        <dbReference type="EMBL" id="PNH10863.1"/>
    </source>
</evidence>
<keyword evidence="6" id="KW-0812">Transmembrane</keyword>
<dbReference type="SUPFAM" id="SSF144232">
    <property type="entry name" value="HIT/MYND zinc finger-like"/>
    <property type="match status" value="2"/>
</dbReference>
<evidence type="ECO:0000256" key="10">
    <source>
        <dbReference type="ARBA" id="ARBA00022833"/>
    </source>
</evidence>
<feature type="region of interest" description="Disordered" evidence="18">
    <location>
        <begin position="145"/>
        <end position="164"/>
    </location>
</feature>
<dbReference type="InterPro" id="IPR039606">
    <property type="entry name" value="Phytol/farnesol_kinase"/>
</dbReference>
<evidence type="ECO:0000256" key="18">
    <source>
        <dbReference type="SAM" id="MobiDB-lite"/>
    </source>
</evidence>
<comment type="subcellular location">
    <subcellularLocation>
        <location evidence="1">Plastid</location>
        <location evidence="1">Chloroplast membrane</location>
        <topology evidence="1">Multi-pass membrane protein</topology>
    </subcellularLocation>
</comment>
<proteinExistence type="inferred from homology"/>
<dbReference type="Proteomes" id="UP000236333">
    <property type="component" value="Unassembled WGS sequence"/>
</dbReference>
<evidence type="ECO:0000256" key="9">
    <source>
        <dbReference type="ARBA" id="ARBA00022777"/>
    </source>
</evidence>
<dbReference type="GO" id="GO:0009507">
    <property type="term" value="C:chloroplast"/>
    <property type="evidence" value="ECO:0007669"/>
    <property type="project" value="UniProtKB-SubCell"/>
</dbReference>
<evidence type="ECO:0000259" key="19">
    <source>
        <dbReference type="PROSITE" id="PS50865"/>
    </source>
</evidence>
<evidence type="ECO:0000256" key="14">
    <source>
        <dbReference type="ARBA" id="ARBA00024015"/>
    </source>
</evidence>
<dbReference type="PANTHER" id="PTHR32523">
    <property type="entry name" value="PHYTOL KINASE 1, CHLOROPLASTIC"/>
    <property type="match status" value="1"/>
</dbReference>
<evidence type="ECO:0000256" key="7">
    <source>
        <dbReference type="ARBA" id="ARBA00022723"/>
    </source>
</evidence>
<comment type="similarity">
    <text evidence="2">Belongs to the polyprenol kinase family.</text>
</comment>
<feature type="region of interest" description="Disordered" evidence="18">
    <location>
        <begin position="683"/>
        <end position="705"/>
    </location>
</feature>
<evidence type="ECO:0000256" key="2">
    <source>
        <dbReference type="ARBA" id="ARBA00010794"/>
    </source>
</evidence>
<dbReference type="EC" id="2.7.1.182" evidence="15"/>
<keyword evidence="5" id="KW-0808">Transferase</keyword>
<evidence type="ECO:0000256" key="17">
    <source>
        <dbReference type="PROSITE-ProRule" id="PRU00134"/>
    </source>
</evidence>
<keyword evidence="4" id="KW-0934">Plastid</keyword>
<dbReference type="GO" id="GO:0008270">
    <property type="term" value="F:zinc ion binding"/>
    <property type="evidence" value="ECO:0007669"/>
    <property type="project" value="UniProtKB-KW"/>
</dbReference>
<evidence type="ECO:0000256" key="15">
    <source>
        <dbReference type="ARBA" id="ARBA00039024"/>
    </source>
</evidence>
<feature type="domain" description="MYND-type" evidence="19">
    <location>
        <begin position="889"/>
        <end position="940"/>
    </location>
</feature>
<keyword evidence="10" id="KW-0862">Zinc</keyword>
<keyword evidence="8 17" id="KW-0863">Zinc-finger</keyword>
<feature type="compositionally biased region" description="Acidic residues" evidence="18">
    <location>
        <begin position="358"/>
        <end position="373"/>
    </location>
</feature>
<keyword evidence="21" id="KW-1185">Reference proteome</keyword>
<dbReference type="GO" id="GO:0010276">
    <property type="term" value="F:phytol kinase activity"/>
    <property type="evidence" value="ECO:0007669"/>
    <property type="project" value="UniProtKB-EC"/>
</dbReference>
<comment type="caution">
    <text evidence="20">The sequence shown here is derived from an EMBL/GenBank/DDBJ whole genome shotgun (WGS) entry which is preliminary data.</text>
</comment>